<reference evidence="2" key="1">
    <citation type="submission" date="2018-04" db="EMBL/GenBank/DDBJ databases">
        <title>WGS assembly of Panicum hallii.</title>
        <authorList>
            <person name="Lovell J."/>
            <person name="Jenkins J."/>
            <person name="Lowry D."/>
            <person name="Mamidi S."/>
            <person name="Sreedasyam A."/>
            <person name="Weng X."/>
            <person name="Barry K."/>
            <person name="Bonette J."/>
            <person name="Campitelli B."/>
            <person name="Daum C."/>
            <person name="Gordon S."/>
            <person name="Gould B."/>
            <person name="Lipzen A."/>
            <person name="Macqueen A."/>
            <person name="Palacio-Mejia J."/>
            <person name="Plott C."/>
            <person name="Shakirov E."/>
            <person name="Shu S."/>
            <person name="Yoshinaga Y."/>
            <person name="Zane M."/>
            <person name="Rokhsar D."/>
            <person name="Grimwood J."/>
            <person name="Schmutz J."/>
            <person name="Juenger T."/>
        </authorList>
    </citation>
    <scope>NUCLEOTIDE SEQUENCE [LARGE SCALE GENOMIC DNA]</scope>
    <source>
        <strain evidence="2">FIL2</strain>
    </source>
</reference>
<accession>A0A2T8HZY4</accession>
<organism evidence="2">
    <name type="scientific">Panicum hallii</name>
    <dbReference type="NCBI Taxonomy" id="206008"/>
    <lineage>
        <taxon>Eukaryota</taxon>
        <taxon>Viridiplantae</taxon>
        <taxon>Streptophyta</taxon>
        <taxon>Embryophyta</taxon>
        <taxon>Tracheophyta</taxon>
        <taxon>Spermatophyta</taxon>
        <taxon>Magnoliopsida</taxon>
        <taxon>Liliopsida</taxon>
        <taxon>Poales</taxon>
        <taxon>Poaceae</taxon>
        <taxon>PACMAD clade</taxon>
        <taxon>Panicoideae</taxon>
        <taxon>Panicodae</taxon>
        <taxon>Paniceae</taxon>
        <taxon>Panicinae</taxon>
        <taxon>Panicum</taxon>
        <taxon>Panicum sect. Panicum</taxon>
    </lineage>
</organism>
<feature type="region of interest" description="Disordered" evidence="1">
    <location>
        <begin position="40"/>
        <end position="61"/>
    </location>
</feature>
<dbReference type="AlphaFoldDB" id="A0A2T8HZY4"/>
<proteinExistence type="predicted"/>
<protein>
    <submittedName>
        <fullName evidence="2">Uncharacterized protein</fullName>
    </submittedName>
</protein>
<dbReference type="Gramene" id="PVH30994">
    <property type="protein sequence ID" value="PVH30994"/>
    <property type="gene ID" value="PAHAL_9G031500"/>
</dbReference>
<evidence type="ECO:0000256" key="1">
    <source>
        <dbReference type="SAM" id="MobiDB-lite"/>
    </source>
</evidence>
<evidence type="ECO:0000313" key="2">
    <source>
        <dbReference type="EMBL" id="PVH30994.1"/>
    </source>
</evidence>
<dbReference type="EMBL" id="CM008054">
    <property type="protein sequence ID" value="PVH30994.1"/>
    <property type="molecule type" value="Genomic_DNA"/>
</dbReference>
<sequence>MALHCISSSATCLSASHAHRRGKMGEIRNSMSPAACQIPGGNRRLCPRRRPAEPRCRHGPWAPLTAGRRQVAGARMVPDGSMHKVTMSLLGYPDIDRIDDSIFSRVIGPF</sequence>
<name>A0A2T8HZY4_9POAL</name>
<dbReference type="Proteomes" id="UP000243499">
    <property type="component" value="Chromosome 9"/>
</dbReference>
<gene>
    <name evidence="2" type="ORF">PAHAL_9G031500</name>
</gene>